<dbReference type="InterPro" id="IPR036390">
    <property type="entry name" value="WH_DNA-bd_sf"/>
</dbReference>
<dbReference type="EMBL" id="JAIMBW010000001">
    <property type="protein sequence ID" value="MBY4894790.1"/>
    <property type="molecule type" value="Genomic_DNA"/>
</dbReference>
<proteinExistence type="predicted"/>
<sequence>MIRSDTLLPQLQALANPVRLWIVARLHQHGPHYVSELARAAGISRPLLKMHLRKLEDAQLVTSKTGTADNGKSANFFQIVSFDLPLTPAAIADTQAGSESPATRKDGDFDA</sequence>
<dbReference type="SMART" id="SM00418">
    <property type="entry name" value="HTH_ARSR"/>
    <property type="match status" value="1"/>
</dbReference>
<dbReference type="RefSeq" id="WP_257894297.1">
    <property type="nucleotide sequence ID" value="NZ_JAIMBW010000001.1"/>
</dbReference>
<dbReference type="CDD" id="cd00090">
    <property type="entry name" value="HTH_ARSR"/>
    <property type="match status" value="1"/>
</dbReference>
<evidence type="ECO:0000259" key="1">
    <source>
        <dbReference type="SMART" id="SM00418"/>
    </source>
</evidence>
<dbReference type="PANTHER" id="PTHR38600:SF1">
    <property type="entry name" value="TRANSCRIPTIONAL REGULATORY PROTEIN"/>
    <property type="match status" value="1"/>
</dbReference>
<dbReference type="Pfam" id="PF12840">
    <property type="entry name" value="HTH_20"/>
    <property type="match status" value="1"/>
</dbReference>
<dbReference type="InterPro" id="IPR011991">
    <property type="entry name" value="ArsR-like_HTH"/>
</dbReference>
<keyword evidence="3" id="KW-1185">Reference proteome</keyword>
<dbReference type="Gene3D" id="1.10.10.10">
    <property type="entry name" value="Winged helix-like DNA-binding domain superfamily/Winged helix DNA-binding domain"/>
    <property type="match status" value="1"/>
</dbReference>
<dbReference type="Proteomes" id="UP000693972">
    <property type="component" value="Unassembled WGS sequence"/>
</dbReference>
<dbReference type="EMBL" id="CP078073">
    <property type="protein sequence ID" value="QXL87420.1"/>
    <property type="molecule type" value="Genomic_DNA"/>
</dbReference>
<name>A0A975TU11_9RHOB</name>
<dbReference type="GO" id="GO:0003700">
    <property type="term" value="F:DNA-binding transcription factor activity"/>
    <property type="evidence" value="ECO:0007669"/>
    <property type="project" value="InterPro"/>
</dbReference>
<dbReference type="AlphaFoldDB" id="A0A975TU11"/>
<evidence type="ECO:0000313" key="2">
    <source>
        <dbReference type="EMBL" id="QXL87420.1"/>
    </source>
</evidence>
<feature type="domain" description="HTH arsR-type" evidence="1">
    <location>
        <begin position="6"/>
        <end position="96"/>
    </location>
</feature>
<evidence type="ECO:0000313" key="3">
    <source>
        <dbReference type="Proteomes" id="UP000693972"/>
    </source>
</evidence>
<accession>A0A975TU11</accession>
<dbReference type="SUPFAM" id="SSF46785">
    <property type="entry name" value="Winged helix' DNA-binding domain"/>
    <property type="match status" value="1"/>
</dbReference>
<dbReference type="InterPro" id="IPR001845">
    <property type="entry name" value="HTH_ArsR_DNA-bd_dom"/>
</dbReference>
<gene>
    <name evidence="2" type="ORF">KUL25_18695</name>
</gene>
<organism evidence="2">
    <name type="scientific">Gymnodinialimonas phycosphaerae</name>
    <dbReference type="NCBI Taxonomy" id="2841589"/>
    <lineage>
        <taxon>Bacteria</taxon>
        <taxon>Pseudomonadati</taxon>
        <taxon>Pseudomonadota</taxon>
        <taxon>Alphaproteobacteria</taxon>
        <taxon>Rhodobacterales</taxon>
        <taxon>Paracoccaceae</taxon>
        <taxon>Gymnodinialimonas</taxon>
    </lineage>
</organism>
<dbReference type="InterPro" id="IPR036388">
    <property type="entry name" value="WH-like_DNA-bd_sf"/>
</dbReference>
<dbReference type="PANTHER" id="PTHR38600">
    <property type="entry name" value="TRANSCRIPTIONAL REGULATORY PROTEIN"/>
    <property type="match status" value="1"/>
</dbReference>
<protein>
    <submittedName>
        <fullName evidence="2">Winged helix-turn-helix domain-containing protein</fullName>
    </submittedName>
</protein>
<reference evidence="2 3" key="1">
    <citation type="submission" date="2021-07" db="EMBL/GenBank/DDBJ databases">
        <title>Karlodiniumbacter phycospheric gen. nov., sp. nov., a phycosphere bacterium isolated from karlodinium veneficum.</title>
        <authorList>
            <person name="Peng Y."/>
            <person name="Jiang L."/>
            <person name="Lee J."/>
        </authorList>
    </citation>
    <scope>NUCLEOTIDE SEQUENCE</scope>
    <source>
        <strain evidence="2 3">N5</strain>
    </source>
</reference>